<dbReference type="EMBL" id="ML170613">
    <property type="protein sequence ID" value="TDL13450.1"/>
    <property type="molecule type" value="Genomic_DNA"/>
</dbReference>
<dbReference type="AlphaFoldDB" id="A0A4Y7PGH2"/>
<accession>A0A4Y7PGH2</accession>
<evidence type="ECO:0000313" key="2">
    <source>
        <dbReference type="Proteomes" id="UP000294933"/>
    </source>
</evidence>
<reference evidence="1 2" key="1">
    <citation type="submission" date="2018-06" db="EMBL/GenBank/DDBJ databases">
        <title>A transcriptomic atlas of mushroom development highlights an independent origin of complex multicellularity.</title>
        <authorList>
            <consortium name="DOE Joint Genome Institute"/>
            <person name="Krizsan K."/>
            <person name="Almasi E."/>
            <person name="Merenyi Z."/>
            <person name="Sahu N."/>
            <person name="Viragh M."/>
            <person name="Koszo T."/>
            <person name="Mondo S."/>
            <person name="Kiss B."/>
            <person name="Balint B."/>
            <person name="Kues U."/>
            <person name="Barry K."/>
            <person name="Hegedus J.C."/>
            <person name="Henrissat B."/>
            <person name="Johnson J."/>
            <person name="Lipzen A."/>
            <person name="Ohm R."/>
            <person name="Nagy I."/>
            <person name="Pangilinan J."/>
            <person name="Yan J."/>
            <person name="Xiong Y."/>
            <person name="Grigoriev I.V."/>
            <person name="Hibbett D.S."/>
            <person name="Nagy L.G."/>
        </authorList>
    </citation>
    <scope>NUCLEOTIDE SEQUENCE [LARGE SCALE GENOMIC DNA]</scope>
    <source>
        <strain evidence="1 2">SZMC22713</strain>
    </source>
</reference>
<proteinExistence type="predicted"/>
<protein>
    <submittedName>
        <fullName evidence="1">Uncharacterized protein</fullName>
    </submittedName>
</protein>
<dbReference type="Proteomes" id="UP000294933">
    <property type="component" value="Unassembled WGS sequence"/>
</dbReference>
<name>A0A4Y7PGH2_9AGAM</name>
<evidence type="ECO:0000313" key="1">
    <source>
        <dbReference type="EMBL" id="TDL13450.1"/>
    </source>
</evidence>
<keyword evidence="2" id="KW-1185">Reference proteome</keyword>
<dbReference type="VEuPathDB" id="FungiDB:BD410DRAFT_810537"/>
<gene>
    <name evidence="1" type="ORF">BD410DRAFT_810537</name>
</gene>
<sequence length="105" mass="11352">MSEQKRLLCAVFEKFVLDVRQEFCENGCMKNTGAVFWWGGGGGGAGGRNAGAGGRCDHGCDTYTAQNGNGWRNQMLAHECRIAVWRQQRQNPIPLAAAAPPVLQG</sequence>
<organism evidence="1 2">
    <name type="scientific">Rickenella mellea</name>
    <dbReference type="NCBI Taxonomy" id="50990"/>
    <lineage>
        <taxon>Eukaryota</taxon>
        <taxon>Fungi</taxon>
        <taxon>Dikarya</taxon>
        <taxon>Basidiomycota</taxon>
        <taxon>Agaricomycotina</taxon>
        <taxon>Agaricomycetes</taxon>
        <taxon>Hymenochaetales</taxon>
        <taxon>Rickenellaceae</taxon>
        <taxon>Rickenella</taxon>
    </lineage>
</organism>